<dbReference type="GO" id="GO:0005524">
    <property type="term" value="F:ATP binding"/>
    <property type="evidence" value="ECO:0007669"/>
    <property type="project" value="UniProtKB-UniRule"/>
</dbReference>
<evidence type="ECO:0000256" key="12">
    <source>
        <dbReference type="SAM" id="MobiDB-lite"/>
    </source>
</evidence>
<dbReference type="Pfam" id="PF00005">
    <property type="entry name" value="ABC_tran"/>
    <property type="match status" value="1"/>
</dbReference>
<dbReference type="GO" id="GO:0022857">
    <property type="term" value="F:transmembrane transporter activity"/>
    <property type="evidence" value="ECO:0007669"/>
    <property type="project" value="TreeGrafter"/>
</dbReference>
<dbReference type="InterPro" id="IPR003439">
    <property type="entry name" value="ABC_transporter-like_ATP-bd"/>
</dbReference>
<reference evidence="14 15" key="1">
    <citation type="submission" date="2018-03" db="EMBL/GenBank/DDBJ databases">
        <title>Genomic Encyclopedia of Archaeal and Bacterial Type Strains, Phase II (KMG-II): from individual species to whole genera.</title>
        <authorList>
            <person name="Goeker M."/>
        </authorList>
    </citation>
    <scope>NUCLEOTIDE SEQUENCE [LARGE SCALE GENOMIC DNA]</scope>
    <source>
        <strain evidence="14 15">ATCC BAA-1496</strain>
    </source>
</reference>
<dbReference type="NCBIfam" id="TIGR02673">
    <property type="entry name" value="FtsE"/>
    <property type="match status" value="1"/>
</dbReference>
<keyword evidence="8 11" id="KW-0131">Cell cycle</keyword>
<dbReference type="PANTHER" id="PTHR24220">
    <property type="entry name" value="IMPORT ATP-BINDING PROTEIN"/>
    <property type="match status" value="1"/>
</dbReference>
<dbReference type="InterPro" id="IPR005286">
    <property type="entry name" value="Cell_div_FtsE"/>
</dbReference>
<dbReference type="EMBL" id="PVTI01000003">
    <property type="protein sequence ID" value="PRY62821.1"/>
    <property type="molecule type" value="Genomic_DNA"/>
</dbReference>
<dbReference type="InterPro" id="IPR015854">
    <property type="entry name" value="ABC_transpr_LolD-like"/>
</dbReference>
<evidence type="ECO:0000256" key="7">
    <source>
        <dbReference type="ARBA" id="ARBA00023136"/>
    </source>
</evidence>
<feature type="region of interest" description="Disordered" evidence="12">
    <location>
        <begin position="221"/>
        <end position="299"/>
    </location>
</feature>
<sequence>MIRFDTVTKVYPRSTRPALNDVSLNIERGEFVFIVGPSGSGKSTMLRLALREEQATSGTVFVAGQDLGTLSTRKVPRLRREIGAVFQDFRLLPGKTVDQNVAFALQVIGKSSSAIRQLVPETLDMVGLEGKGKRLPHQLSGGEQQRVAIARAVVNKPQILLCDEPTGNLDPAISIEIVHLLDRINRAGTTVVMATHDAHIVNDLRRRVVQLDEGTLVRDEQEGTYLATEQFTSPEKPGPVGPPVADGERPVDLDEDLAAGPDAVRFGESDEDDDSRGPGASASRFALFRRLGSRGEEGR</sequence>
<dbReference type="PROSITE" id="PS00211">
    <property type="entry name" value="ABC_TRANSPORTER_1"/>
    <property type="match status" value="1"/>
</dbReference>
<dbReference type="SMART" id="SM00382">
    <property type="entry name" value="AAA"/>
    <property type="match status" value="1"/>
</dbReference>
<dbReference type="OrthoDB" id="9802264at2"/>
<keyword evidence="6 11" id="KW-0067">ATP-binding</keyword>
<evidence type="ECO:0000313" key="15">
    <source>
        <dbReference type="Proteomes" id="UP000237822"/>
    </source>
</evidence>
<name>A0A2T0UY21_9MICO</name>
<feature type="domain" description="ABC transporter" evidence="13">
    <location>
        <begin position="2"/>
        <end position="238"/>
    </location>
</feature>
<evidence type="ECO:0000256" key="9">
    <source>
        <dbReference type="ARBA" id="ARBA00054718"/>
    </source>
</evidence>
<evidence type="ECO:0000256" key="4">
    <source>
        <dbReference type="ARBA" id="ARBA00022618"/>
    </source>
</evidence>
<evidence type="ECO:0000256" key="6">
    <source>
        <dbReference type="ARBA" id="ARBA00022840"/>
    </source>
</evidence>
<dbReference type="Proteomes" id="UP000237822">
    <property type="component" value="Unassembled WGS sequence"/>
</dbReference>
<comment type="function">
    <text evidence="9">Part of the ABC transporter FtsEX involved in cellular division. Has ATPase activity.</text>
</comment>
<dbReference type="InterPro" id="IPR003593">
    <property type="entry name" value="AAA+_ATPase"/>
</dbReference>
<keyword evidence="3 11" id="KW-1003">Cell membrane</keyword>
<dbReference type="InterPro" id="IPR027417">
    <property type="entry name" value="P-loop_NTPase"/>
</dbReference>
<gene>
    <name evidence="11" type="primary">ftsE</name>
    <name evidence="14" type="ORF">BCF74_10328</name>
</gene>
<dbReference type="GO" id="GO:0016887">
    <property type="term" value="F:ATP hydrolysis activity"/>
    <property type="evidence" value="ECO:0007669"/>
    <property type="project" value="InterPro"/>
</dbReference>
<keyword evidence="15" id="KW-1185">Reference proteome</keyword>
<organism evidence="14 15">
    <name type="scientific">Knoellia remsis</name>
    <dbReference type="NCBI Taxonomy" id="407159"/>
    <lineage>
        <taxon>Bacteria</taxon>
        <taxon>Bacillati</taxon>
        <taxon>Actinomycetota</taxon>
        <taxon>Actinomycetes</taxon>
        <taxon>Micrococcales</taxon>
        <taxon>Intrasporangiaceae</taxon>
        <taxon>Knoellia</taxon>
    </lineage>
</organism>
<dbReference type="InterPro" id="IPR017871">
    <property type="entry name" value="ABC_transporter-like_CS"/>
</dbReference>
<dbReference type="PROSITE" id="PS50893">
    <property type="entry name" value="ABC_TRANSPORTER_2"/>
    <property type="match status" value="1"/>
</dbReference>
<keyword evidence="4 11" id="KW-0132">Cell division</keyword>
<dbReference type="GO" id="GO:0005886">
    <property type="term" value="C:plasma membrane"/>
    <property type="evidence" value="ECO:0007669"/>
    <property type="project" value="UniProtKB-SubCell"/>
</dbReference>
<evidence type="ECO:0000313" key="14">
    <source>
        <dbReference type="EMBL" id="PRY62821.1"/>
    </source>
</evidence>
<keyword evidence="7 11" id="KW-0472">Membrane</keyword>
<proteinExistence type="inferred from homology"/>
<dbReference type="AlphaFoldDB" id="A0A2T0UY21"/>
<evidence type="ECO:0000256" key="2">
    <source>
        <dbReference type="ARBA" id="ARBA00020019"/>
    </source>
</evidence>
<comment type="subcellular location">
    <subcellularLocation>
        <location evidence="11">Cell membrane</location>
        <topology evidence="11">Peripheral membrane protein</topology>
        <orientation evidence="11">Cytoplasmic side</orientation>
    </subcellularLocation>
</comment>
<dbReference type="GO" id="GO:0051301">
    <property type="term" value="P:cell division"/>
    <property type="evidence" value="ECO:0007669"/>
    <property type="project" value="UniProtKB-UniRule"/>
</dbReference>
<evidence type="ECO:0000256" key="8">
    <source>
        <dbReference type="ARBA" id="ARBA00023306"/>
    </source>
</evidence>
<comment type="caution">
    <text evidence="14">The sequence shown here is derived from an EMBL/GenBank/DDBJ whole genome shotgun (WGS) entry which is preliminary data.</text>
</comment>
<dbReference type="FunFam" id="3.40.50.300:FF:000056">
    <property type="entry name" value="Cell division ATP-binding protein FtsE"/>
    <property type="match status" value="1"/>
</dbReference>
<evidence type="ECO:0000256" key="3">
    <source>
        <dbReference type="ARBA" id="ARBA00022475"/>
    </source>
</evidence>
<comment type="similarity">
    <text evidence="1 11">Belongs to the ABC transporter superfamily.</text>
</comment>
<dbReference type="PANTHER" id="PTHR24220:SF470">
    <property type="entry name" value="CELL DIVISION ATP-BINDING PROTEIN FTSE"/>
    <property type="match status" value="1"/>
</dbReference>
<evidence type="ECO:0000256" key="10">
    <source>
        <dbReference type="ARBA" id="ARBA00063837"/>
    </source>
</evidence>
<comment type="subunit">
    <text evidence="10 11">Homodimer. Forms a membrane-associated complex with FtsX.</text>
</comment>
<protein>
    <recommendedName>
        <fullName evidence="2 11">Cell division ATP-binding protein FtsE</fullName>
    </recommendedName>
</protein>
<dbReference type="SUPFAM" id="SSF52540">
    <property type="entry name" value="P-loop containing nucleoside triphosphate hydrolases"/>
    <property type="match status" value="1"/>
</dbReference>
<dbReference type="Gene3D" id="3.40.50.300">
    <property type="entry name" value="P-loop containing nucleotide triphosphate hydrolases"/>
    <property type="match status" value="1"/>
</dbReference>
<evidence type="ECO:0000256" key="1">
    <source>
        <dbReference type="ARBA" id="ARBA00005417"/>
    </source>
</evidence>
<evidence type="ECO:0000256" key="5">
    <source>
        <dbReference type="ARBA" id="ARBA00022741"/>
    </source>
</evidence>
<evidence type="ECO:0000259" key="13">
    <source>
        <dbReference type="PROSITE" id="PS50893"/>
    </source>
</evidence>
<accession>A0A2T0UY21</accession>
<keyword evidence="5 11" id="KW-0547">Nucleotide-binding</keyword>
<evidence type="ECO:0000256" key="11">
    <source>
        <dbReference type="RuleBase" id="RU365094"/>
    </source>
</evidence>